<dbReference type="SUPFAM" id="SSF52833">
    <property type="entry name" value="Thioredoxin-like"/>
    <property type="match status" value="1"/>
</dbReference>
<feature type="chain" id="PRO_5046007708" evidence="5">
    <location>
        <begin position="22"/>
        <end position="411"/>
    </location>
</feature>
<dbReference type="InterPro" id="IPR013740">
    <property type="entry name" value="Redoxin"/>
</dbReference>
<keyword evidence="2" id="KW-0201">Cytochrome c-type biogenesis</keyword>
<dbReference type="Gene3D" id="3.40.30.10">
    <property type="entry name" value="Glutaredoxin"/>
    <property type="match status" value="1"/>
</dbReference>
<keyword evidence="5" id="KW-0732">Signal</keyword>
<dbReference type="InterPro" id="IPR013766">
    <property type="entry name" value="Thioredoxin_domain"/>
</dbReference>
<comment type="subcellular location">
    <subcellularLocation>
        <location evidence="1">Cell envelope</location>
    </subcellularLocation>
</comment>
<evidence type="ECO:0000256" key="2">
    <source>
        <dbReference type="ARBA" id="ARBA00022748"/>
    </source>
</evidence>
<dbReference type="EMBL" id="JBHTHZ010000014">
    <property type="protein sequence ID" value="MFD0795078.1"/>
    <property type="molecule type" value="Genomic_DNA"/>
</dbReference>
<reference evidence="8" key="1">
    <citation type="journal article" date="2019" name="Int. J. Syst. Evol. Microbiol.">
        <title>The Global Catalogue of Microorganisms (GCM) 10K type strain sequencing project: providing services to taxonomists for standard genome sequencing and annotation.</title>
        <authorList>
            <consortium name="The Broad Institute Genomics Platform"/>
            <consortium name="The Broad Institute Genome Sequencing Center for Infectious Disease"/>
            <person name="Wu L."/>
            <person name="Ma J."/>
        </authorList>
    </citation>
    <scope>NUCLEOTIDE SEQUENCE [LARGE SCALE GENOMIC DNA]</scope>
    <source>
        <strain evidence="8">CCUG 61484</strain>
    </source>
</reference>
<keyword evidence="4" id="KW-0676">Redox-active center</keyword>
<gene>
    <name evidence="7" type="ORF">ACFQZX_15760</name>
</gene>
<evidence type="ECO:0000256" key="1">
    <source>
        <dbReference type="ARBA" id="ARBA00004196"/>
    </source>
</evidence>
<evidence type="ECO:0000256" key="4">
    <source>
        <dbReference type="ARBA" id="ARBA00023284"/>
    </source>
</evidence>
<proteinExistence type="predicted"/>
<evidence type="ECO:0000256" key="3">
    <source>
        <dbReference type="ARBA" id="ARBA00023157"/>
    </source>
</evidence>
<feature type="domain" description="Thioredoxin" evidence="6">
    <location>
        <begin position="244"/>
        <end position="401"/>
    </location>
</feature>
<dbReference type="RefSeq" id="WP_377117125.1">
    <property type="nucleotide sequence ID" value="NZ_JBHTHZ010000014.1"/>
</dbReference>
<dbReference type="InterPro" id="IPR036249">
    <property type="entry name" value="Thioredoxin-like_sf"/>
</dbReference>
<evidence type="ECO:0000313" key="7">
    <source>
        <dbReference type="EMBL" id="MFD0795078.1"/>
    </source>
</evidence>
<protein>
    <submittedName>
        <fullName evidence="7">TlpA disulfide reductase family protein</fullName>
    </submittedName>
</protein>
<name>A0ABW3AVK4_9SPHI</name>
<dbReference type="Pfam" id="PF08534">
    <property type="entry name" value="Redoxin"/>
    <property type="match status" value="1"/>
</dbReference>
<feature type="signal peptide" evidence="5">
    <location>
        <begin position="1"/>
        <end position="21"/>
    </location>
</feature>
<comment type="caution">
    <text evidence="7">The sequence shown here is derived from an EMBL/GenBank/DDBJ whole genome shotgun (WGS) entry which is preliminary data.</text>
</comment>
<keyword evidence="8" id="KW-1185">Reference proteome</keyword>
<evidence type="ECO:0000313" key="8">
    <source>
        <dbReference type="Proteomes" id="UP001597010"/>
    </source>
</evidence>
<evidence type="ECO:0000256" key="5">
    <source>
        <dbReference type="SAM" id="SignalP"/>
    </source>
</evidence>
<keyword evidence="3" id="KW-1015">Disulfide bond</keyword>
<dbReference type="InterPro" id="IPR050553">
    <property type="entry name" value="Thioredoxin_ResA/DsbE_sf"/>
</dbReference>
<accession>A0ABW3AVK4</accession>
<sequence>MIRKTILSAVLVAALSHITLAQTKLQTGVWRGVLKTASAQEIPFNFDVVNATGKQELYVINSTERFKVTDINAKGDSVFIKMPLFDSEFHLKHTGNTLTGQFIKHLGEKDVPMDFTATPGTNWRFFKSPAKGNHNVQGRWSAIFGEGAERDTTVGEFKQAGQKVTGTFLTTTGDYRFLEGSINGDSLYLSCFDGGHAFLFTAGISDNNTLTDGKFYSGLTGKDVWSAVRNENARLPDAYSLTALKPGYKKLEFTFNDLNGKPVSLDDARFKNKVVIIQIMGSWCPNCMDETAYMVKYYKKYQPKGVEVIGLAYERTTDFAKSKQAVTQVKNRFNIPYPLLITGYTSNKAETAKSLPALTKVVGFPTTIIIDKKGDVRKIHTGFSGPGTGEHYTEFISEFEKLTDDLLKEKS</sequence>
<dbReference type="Proteomes" id="UP001597010">
    <property type="component" value="Unassembled WGS sequence"/>
</dbReference>
<dbReference type="CDD" id="cd02966">
    <property type="entry name" value="TlpA_like_family"/>
    <property type="match status" value="1"/>
</dbReference>
<organism evidence="7 8">
    <name type="scientific">Mucilaginibacter litoreus</name>
    <dbReference type="NCBI Taxonomy" id="1048221"/>
    <lineage>
        <taxon>Bacteria</taxon>
        <taxon>Pseudomonadati</taxon>
        <taxon>Bacteroidota</taxon>
        <taxon>Sphingobacteriia</taxon>
        <taxon>Sphingobacteriales</taxon>
        <taxon>Sphingobacteriaceae</taxon>
        <taxon>Mucilaginibacter</taxon>
    </lineage>
</organism>
<evidence type="ECO:0000259" key="6">
    <source>
        <dbReference type="PROSITE" id="PS51352"/>
    </source>
</evidence>
<dbReference type="PANTHER" id="PTHR42852:SF6">
    <property type="entry name" value="THIOL:DISULFIDE INTERCHANGE PROTEIN DSBE"/>
    <property type="match status" value="1"/>
</dbReference>
<dbReference type="PROSITE" id="PS51352">
    <property type="entry name" value="THIOREDOXIN_2"/>
    <property type="match status" value="1"/>
</dbReference>
<dbReference type="PANTHER" id="PTHR42852">
    <property type="entry name" value="THIOL:DISULFIDE INTERCHANGE PROTEIN DSBE"/>
    <property type="match status" value="1"/>
</dbReference>